<feature type="region of interest" description="Disordered" evidence="2">
    <location>
        <begin position="421"/>
        <end position="472"/>
    </location>
</feature>
<feature type="region of interest" description="Disordered" evidence="2">
    <location>
        <begin position="679"/>
        <end position="698"/>
    </location>
</feature>
<dbReference type="Proteomes" id="UP000501690">
    <property type="component" value="Linkage Group LG5"/>
</dbReference>
<keyword evidence="1" id="KW-0175">Coiled coil</keyword>
<evidence type="ECO:0000256" key="2">
    <source>
        <dbReference type="SAM" id="MobiDB-lite"/>
    </source>
</evidence>
<proteinExistence type="predicted"/>
<gene>
    <name evidence="3" type="ORF">DEO72_LG5g1503</name>
</gene>
<organism evidence="3 4">
    <name type="scientific">Vigna unguiculata</name>
    <name type="common">Cowpea</name>
    <dbReference type="NCBI Taxonomy" id="3917"/>
    <lineage>
        <taxon>Eukaryota</taxon>
        <taxon>Viridiplantae</taxon>
        <taxon>Streptophyta</taxon>
        <taxon>Embryophyta</taxon>
        <taxon>Tracheophyta</taxon>
        <taxon>Spermatophyta</taxon>
        <taxon>Magnoliopsida</taxon>
        <taxon>eudicotyledons</taxon>
        <taxon>Gunneridae</taxon>
        <taxon>Pentapetalae</taxon>
        <taxon>rosids</taxon>
        <taxon>fabids</taxon>
        <taxon>Fabales</taxon>
        <taxon>Fabaceae</taxon>
        <taxon>Papilionoideae</taxon>
        <taxon>50 kb inversion clade</taxon>
        <taxon>NPAAA clade</taxon>
        <taxon>indigoferoid/millettioid clade</taxon>
        <taxon>Phaseoleae</taxon>
        <taxon>Vigna</taxon>
    </lineage>
</organism>
<name>A0A4D6LYL5_VIGUN</name>
<keyword evidence="4" id="KW-1185">Reference proteome</keyword>
<feature type="region of interest" description="Disordered" evidence="2">
    <location>
        <begin position="1"/>
        <end position="48"/>
    </location>
</feature>
<accession>A0A4D6LYL5</accession>
<dbReference type="EMBL" id="CP039349">
    <property type="protein sequence ID" value="QCD93428.1"/>
    <property type="molecule type" value="Genomic_DNA"/>
</dbReference>
<dbReference type="AlphaFoldDB" id="A0A4D6LYL5"/>
<feature type="compositionally biased region" description="Low complexity" evidence="2">
    <location>
        <begin position="1"/>
        <end position="19"/>
    </location>
</feature>
<feature type="compositionally biased region" description="Basic and acidic residues" evidence="2">
    <location>
        <begin position="447"/>
        <end position="458"/>
    </location>
</feature>
<evidence type="ECO:0000313" key="4">
    <source>
        <dbReference type="Proteomes" id="UP000501690"/>
    </source>
</evidence>
<feature type="compositionally biased region" description="Low complexity" evidence="2">
    <location>
        <begin position="430"/>
        <end position="445"/>
    </location>
</feature>
<feature type="coiled-coil region" evidence="1">
    <location>
        <begin position="360"/>
        <end position="390"/>
    </location>
</feature>
<protein>
    <submittedName>
        <fullName evidence="3">Uncharacterized protein</fullName>
    </submittedName>
</protein>
<reference evidence="3 4" key="1">
    <citation type="submission" date="2019-04" db="EMBL/GenBank/DDBJ databases">
        <title>An improved genome assembly and genetic linkage map for asparagus bean, Vigna unguiculata ssp. sesquipedialis.</title>
        <authorList>
            <person name="Xia Q."/>
            <person name="Zhang R."/>
            <person name="Dong Y."/>
        </authorList>
    </citation>
    <scope>NUCLEOTIDE SEQUENCE [LARGE SCALE GENOMIC DNA]</scope>
    <source>
        <tissue evidence="3">Leaf</tissue>
    </source>
</reference>
<evidence type="ECO:0000256" key="1">
    <source>
        <dbReference type="SAM" id="Coils"/>
    </source>
</evidence>
<sequence>MKPGMSSSDSMSTSSSSESTESDRSKDRKLDGEGTSSGVVTNGMPMEIVREVREDPPEELEESNWPAKGGYGWAATNVRDQSSLFRWSRLLNSWLNCTPIISKSVSGDIVSLERVSAIDRSFKHFKDGYFKVVVKEGGKAYFLNADENAKFPFSWTNNPSRYKDMGMDELSAGDKEVVETLLKFVDKLPTKGLVRVYNSVHPIIDIEGHMAQSRKKNLALFQKLMKEMAAKSKAAGKTDVPNLQESMVEVHVHGGTKRKAELPPRPGKGKDVKKVRAALLGTGSASGAGSASGEKGPESGLIELPEISVRKDISITLPDTIVNSIDNMDADHIVRTMVEFGNKALVLSRRVGSLYRREVKEGGREKVEELQGKVDKLEEEKAALEKAKQSLVWYTSPPALSDGSCRSRVIYVRMLAEPARCGTPVPQPLSMSSSDSMSTSSSSESTESDRSKDRKLDGEGTSSGVVTNGMPMEIVREVREDPPEELEESNWPAKGGYGWAATNVRDQSSLFRWSRLLNSWLNCTPIISKSVSGDIVSLERVSAIDRSFKHFKDGYFKVVVKEGGKAYFLNADENAKFPFSWTNNPSRYKDMGMDELSAGDKEVVETLLKFVDKLPTKGLVRVYNSVHPIIDIEGHMAQSRKKNLALFQKLMKEMAAKSKAAGKTDVPNLQESMVEVHVHGGTKRKAELPPRPGKGKDVKKVRAALLGTGSASGAGSASGEKGPESGLIELPEISNNGRVWEQGFSFEPARGVAL</sequence>
<feature type="compositionally biased region" description="Basic and acidic residues" evidence="2">
    <location>
        <begin position="21"/>
        <end position="32"/>
    </location>
</feature>
<evidence type="ECO:0000313" key="3">
    <source>
        <dbReference type="EMBL" id="QCD93428.1"/>
    </source>
</evidence>